<dbReference type="RefSeq" id="WP_009779998.1">
    <property type="nucleotide sequence ID" value="NZ_CH672395.1"/>
</dbReference>
<reference evidence="1 2" key="1">
    <citation type="journal article" date="2007" name="Nature">
        <title>Light stimulates growth of proteorhodopsin-containing marine Flavobacteria.</title>
        <authorList>
            <person name="Gomez-Consarnau L."/>
            <person name="Gonzalez J.M."/>
            <person name="Coll-Llado M."/>
            <person name="Gourdon P."/>
            <person name="Pascher T."/>
            <person name="Neutze R."/>
            <person name="Pedros-Alio C."/>
            <person name="Pinhassi J."/>
        </authorList>
    </citation>
    <scope>NUCLEOTIDE SEQUENCE [LARGE SCALE GENOMIC DNA]</scope>
    <source>
        <strain evidence="1 2">MED217</strain>
    </source>
</reference>
<dbReference type="eggNOG" id="ENOG5030ZMU">
    <property type="taxonomic scope" value="Bacteria"/>
</dbReference>
<dbReference type="Pfam" id="PF21857">
    <property type="entry name" value="DUF6913"/>
    <property type="match status" value="1"/>
</dbReference>
<keyword evidence="2" id="KW-1185">Reference proteome</keyword>
<dbReference type="OrthoDB" id="1430532at2"/>
<evidence type="ECO:0000313" key="1">
    <source>
        <dbReference type="EMBL" id="EAQ49349.1"/>
    </source>
</evidence>
<dbReference type="AlphaFoldDB" id="A3XM73"/>
<dbReference type="Proteomes" id="UP000001601">
    <property type="component" value="Unassembled WGS sequence"/>
</dbReference>
<evidence type="ECO:0000313" key="2">
    <source>
        <dbReference type="Proteomes" id="UP000001601"/>
    </source>
</evidence>
<proteinExistence type="predicted"/>
<protein>
    <submittedName>
        <fullName evidence="1">Uncharacterized protein</fullName>
    </submittedName>
</protein>
<comment type="caution">
    <text evidence="1">The sequence shown here is derived from an EMBL/GenBank/DDBJ whole genome shotgun (WGS) entry which is preliminary data.</text>
</comment>
<accession>A3XM73</accession>
<gene>
    <name evidence="1" type="ORF">MED217_08086</name>
</gene>
<sequence length="172" mass="19874">MFLNGLKHNLLKTKVNKTRQKPIQTRQSTCIQTVGVLVDARFFEEWSGLKKMIDNLSQSVENKIVFYTEKKEVNTAENQIALRANDFSLVGGLKNPEVEAFVKKPFDLLISYYSTENVFLDFVSAQSNALFRVGVSEDMMEFNDLTIKTPLNQIDVFERELINYLKILKRIK</sequence>
<dbReference type="EMBL" id="AANC01000005">
    <property type="protein sequence ID" value="EAQ49349.1"/>
    <property type="molecule type" value="Genomic_DNA"/>
</dbReference>
<dbReference type="HOGENOM" id="CLU_129255_0_0_10"/>
<dbReference type="InterPro" id="IPR054207">
    <property type="entry name" value="DUF6913"/>
</dbReference>
<name>A3XM73_LEEBM</name>
<organism evidence="1 2">
    <name type="scientific">Leeuwenhoekiella blandensis (strain CECT 7118 / CCUG 51940 / KCTC 22103 / MED217)</name>
    <name type="common">Flavobacterium sp. (strain MED217)</name>
    <dbReference type="NCBI Taxonomy" id="398720"/>
    <lineage>
        <taxon>Bacteria</taxon>
        <taxon>Pseudomonadati</taxon>
        <taxon>Bacteroidota</taxon>
        <taxon>Flavobacteriia</taxon>
        <taxon>Flavobacteriales</taxon>
        <taxon>Flavobacteriaceae</taxon>
        <taxon>Leeuwenhoekiella</taxon>
    </lineage>
</organism>
<dbReference type="STRING" id="398720.MED217_08086"/>